<keyword evidence="5" id="KW-0479">Metal-binding</keyword>
<name>T2G9T4_MEGG1</name>
<comment type="similarity">
    <text evidence="2">Belongs to the cytochrome c-552 family.</text>
</comment>
<organism evidence="12 13">
    <name type="scientific">Megalodesulfovibrio gigas (strain ATCC 19364 / DSM 1382 / NCIMB 9332 / VKM B-1759)</name>
    <name type="common">Desulfovibrio gigas</name>
    <dbReference type="NCBI Taxonomy" id="1121448"/>
    <lineage>
        <taxon>Bacteria</taxon>
        <taxon>Pseudomonadati</taxon>
        <taxon>Thermodesulfobacteriota</taxon>
        <taxon>Desulfovibrionia</taxon>
        <taxon>Desulfovibrionales</taxon>
        <taxon>Desulfovibrionaceae</taxon>
        <taxon>Megalodesulfovibrio</taxon>
    </lineage>
</organism>
<evidence type="ECO:0000256" key="9">
    <source>
        <dbReference type="ARBA" id="ARBA00023004"/>
    </source>
</evidence>
<evidence type="ECO:0000256" key="2">
    <source>
        <dbReference type="ARBA" id="ARBA00009288"/>
    </source>
</evidence>
<dbReference type="OrthoDB" id="9780421at2"/>
<keyword evidence="9" id="KW-0408">Iron</keyword>
<evidence type="ECO:0000256" key="8">
    <source>
        <dbReference type="ARBA" id="ARBA00023002"/>
    </source>
</evidence>
<dbReference type="GO" id="GO:0020037">
    <property type="term" value="F:heme binding"/>
    <property type="evidence" value="ECO:0007669"/>
    <property type="project" value="TreeGrafter"/>
</dbReference>
<feature type="signal peptide" evidence="11">
    <location>
        <begin position="1"/>
        <end position="27"/>
    </location>
</feature>
<dbReference type="STRING" id="1121448.DGI_1514"/>
<evidence type="ECO:0000313" key="13">
    <source>
        <dbReference type="Proteomes" id="UP000016587"/>
    </source>
</evidence>
<dbReference type="AlphaFoldDB" id="T2G9T4"/>
<evidence type="ECO:0000256" key="7">
    <source>
        <dbReference type="ARBA" id="ARBA00022837"/>
    </source>
</evidence>
<protein>
    <recommendedName>
        <fullName evidence="3">nitrite reductase (cytochrome; ammonia-forming)</fullName>
        <ecNumber evidence="3">1.7.2.2</ecNumber>
    </recommendedName>
</protein>
<keyword evidence="13" id="KW-1185">Reference proteome</keyword>
<comment type="subcellular location">
    <subcellularLocation>
        <location evidence="1">Cell envelope</location>
    </subcellularLocation>
</comment>
<keyword evidence="4" id="KW-0349">Heme</keyword>
<dbReference type="PANTHER" id="PTHR30633">
    <property type="entry name" value="CYTOCHROME C-552 RESPIRATORY NITRITE REDUCTASE"/>
    <property type="match status" value="1"/>
</dbReference>
<dbReference type="GO" id="GO:0030288">
    <property type="term" value="C:outer membrane-bounded periplasmic space"/>
    <property type="evidence" value="ECO:0007669"/>
    <property type="project" value="TreeGrafter"/>
</dbReference>
<dbReference type="InterPro" id="IPR003321">
    <property type="entry name" value="Cyt_c552"/>
</dbReference>
<dbReference type="SUPFAM" id="SSF48695">
    <property type="entry name" value="Multiheme cytochromes"/>
    <property type="match status" value="1"/>
</dbReference>
<dbReference type="eggNOG" id="COG3303">
    <property type="taxonomic scope" value="Bacteria"/>
</dbReference>
<dbReference type="Gene3D" id="1.10.1130.10">
    <property type="entry name" value="Flavocytochrome C3, Chain A"/>
    <property type="match status" value="1"/>
</dbReference>
<keyword evidence="7" id="KW-0106">Calcium</keyword>
<dbReference type="PIRSF" id="PIRSF000243">
    <property type="entry name" value="Cyt_c552"/>
    <property type="match status" value="1"/>
</dbReference>
<evidence type="ECO:0000256" key="10">
    <source>
        <dbReference type="ARBA" id="ARBA00049131"/>
    </source>
</evidence>
<dbReference type="KEGG" id="dgg:DGI_1514"/>
<dbReference type="GO" id="GO:0042279">
    <property type="term" value="F:nitrite reductase (cytochrome, ammonia-forming) activity"/>
    <property type="evidence" value="ECO:0007669"/>
    <property type="project" value="UniProtKB-EC"/>
</dbReference>
<evidence type="ECO:0000256" key="4">
    <source>
        <dbReference type="ARBA" id="ARBA00022617"/>
    </source>
</evidence>
<dbReference type="RefSeq" id="WP_021760178.1">
    <property type="nucleotide sequence ID" value="NC_022444.1"/>
</dbReference>
<dbReference type="GO" id="GO:0019645">
    <property type="term" value="P:anaerobic electron transport chain"/>
    <property type="evidence" value="ECO:0007669"/>
    <property type="project" value="TreeGrafter"/>
</dbReference>
<evidence type="ECO:0000256" key="6">
    <source>
        <dbReference type="ARBA" id="ARBA00022729"/>
    </source>
</evidence>
<comment type="catalytic activity">
    <reaction evidence="10">
        <text>6 Fe(III)-[cytochrome c] + NH4(+) + 2 H2O = 6 Fe(II)-[cytochrome c] + nitrite + 8 H(+)</text>
        <dbReference type="Rhea" id="RHEA:13089"/>
        <dbReference type="Rhea" id="RHEA-COMP:10350"/>
        <dbReference type="Rhea" id="RHEA-COMP:14399"/>
        <dbReference type="ChEBI" id="CHEBI:15377"/>
        <dbReference type="ChEBI" id="CHEBI:15378"/>
        <dbReference type="ChEBI" id="CHEBI:16301"/>
        <dbReference type="ChEBI" id="CHEBI:28938"/>
        <dbReference type="ChEBI" id="CHEBI:29033"/>
        <dbReference type="ChEBI" id="CHEBI:29034"/>
        <dbReference type="EC" id="1.7.2.2"/>
    </reaction>
</comment>
<accession>T2G9T4</accession>
<dbReference type="Pfam" id="PF02335">
    <property type="entry name" value="Cytochrom_C552"/>
    <property type="match status" value="1"/>
</dbReference>
<dbReference type="EMBL" id="CP006585">
    <property type="protein sequence ID" value="AGW13355.1"/>
    <property type="molecule type" value="Genomic_DNA"/>
</dbReference>
<dbReference type="InterPro" id="IPR036280">
    <property type="entry name" value="Multihaem_cyt_sf"/>
</dbReference>
<evidence type="ECO:0000313" key="12">
    <source>
        <dbReference type="EMBL" id="AGW13355.1"/>
    </source>
</evidence>
<dbReference type="CDD" id="cd00548">
    <property type="entry name" value="NrfA-like"/>
    <property type="match status" value="1"/>
</dbReference>
<reference evidence="13" key="2">
    <citation type="submission" date="2013-07" db="EMBL/GenBank/DDBJ databases">
        <authorList>
            <person name="Morais-Silva F.O."/>
            <person name="Rezende A.M."/>
            <person name="Pimentel C."/>
            <person name="Resende D.M."/>
            <person name="Santos C.I."/>
            <person name="Clemente C."/>
            <person name="de Oliveira L.M."/>
            <person name="da Silva S.M."/>
            <person name="Costa D.A."/>
            <person name="Varela-Raposo A."/>
            <person name="Horacio E.C.A."/>
            <person name="Matos M."/>
            <person name="Flores O."/>
            <person name="Ruiz J.C."/>
            <person name="Rodrigues-Pousada C."/>
        </authorList>
    </citation>
    <scope>NUCLEOTIDE SEQUENCE [LARGE SCALE GENOMIC DNA]</scope>
    <source>
        <strain evidence="13">ATCC 19364 / DSM 1382 / NCIMB 9332 / VKM B-1759</strain>
    </source>
</reference>
<dbReference type="EC" id="1.7.2.2" evidence="3"/>
<dbReference type="HOGENOM" id="CLU_035040_1_0_7"/>
<dbReference type="PANTHER" id="PTHR30633:SF0">
    <property type="entry name" value="CYTOCHROME C-552"/>
    <property type="match status" value="1"/>
</dbReference>
<dbReference type="PATRIC" id="fig|1121448.10.peg.1510"/>
<feature type="chain" id="PRO_5004599681" description="nitrite reductase (cytochrome; ammonia-forming)" evidence="11">
    <location>
        <begin position="28"/>
        <end position="488"/>
    </location>
</feature>
<proteinExistence type="inferred from homology"/>
<evidence type="ECO:0000256" key="3">
    <source>
        <dbReference type="ARBA" id="ARBA00011887"/>
    </source>
</evidence>
<dbReference type="GO" id="GO:0046872">
    <property type="term" value="F:metal ion binding"/>
    <property type="evidence" value="ECO:0007669"/>
    <property type="project" value="UniProtKB-KW"/>
</dbReference>
<dbReference type="Proteomes" id="UP000016587">
    <property type="component" value="Chromosome"/>
</dbReference>
<keyword evidence="8" id="KW-0560">Oxidoreductase</keyword>
<evidence type="ECO:0000256" key="5">
    <source>
        <dbReference type="ARBA" id="ARBA00022723"/>
    </source>
</evidence>
<gene>
    <name evidence="12" type="primary">nrfA</name>
    <name evidence="12" type="ORF">DGI_1514</name>
</gene>
<evidence type="ECO:0000256" key="11">
    <source>
        <dbReference type="SAM" id="SignalP"/>
    </source>
</evidence>
<dbReference type="Gene3D" id="1.20.140.10">
    <property type="entry name" value="Butyryl-CoA Dehydrogenase, subunit A, domain 3"/>
    <property type="match status" value="1"/>
</dbReference>
<evidence type="ECO:0000256" key="1">
    <source>
        <dbReference type="ARBA" id="ARBA00004196"/>
    </source>
</evidence>
<sequence>MQRTMKRFGMWLAVLCLLGLWACQAPPKPEMVQPVRIPDGEIDPAVWGKAYPEQYETWKLTEKPVDTRRSKYKTGMDGGQVTVDKLSQFPYMALLFNGWGFGIEYNEPRGHAYMVRDQLEIDSSRLKSGGVCLSCKSPYAARLEKEMGKDYYAKPFSEVLAQIPEKDRELGVACIDCHNNKDLTLQVSRGFTLTKALQEIGAPAETLTRQQMRSAICAQCHVTYNIPKDADKKSEALYFPWQGSTWGNISVENIIKQIRNDPTVIEWKQSVTGFGMPFMRHPEFEYFTMGSTHFKAGASCADCHMPYTTMGVKKISDHRVMSPVQGDMKACRQCHAESTDWLRERVFSIQDRTVSLMLRAGYASATVAKLFELTHAKQAEGVQVQQDMYDKAKDLYMEGFLRQLFMGAENSVGFHNPAEGMRILGDSVAFSTKAEGILRQMLAQAGVDVPLSIDLELEKYVDNRGEKKLRFDPALEFKDPFGLQDKFF</sequence>
<reference evidence="12 13" key="1">
    <citation type="journal article" date="2013" name="J. Bacteriol.">
        <title>Roles of HynAB and Ech, the only two hydrogenases found in the model sulfate reducer Desulfovibrio gigas.</title>
        <authorList>
            <person name="Morais-Silva F.O."/>
            <person name="Santos C.I."/>
            <person name="Rodrigues R."/>
            <person name="Pereira I.A."/>
            <person name="Rodrigues-Pousada C."/>
        </authorList>
    </citation>
    <scope>NUCLEOTIDE SEQUENCE [LARGE SCALE GENOMIC DNA]</scope>
    <source>
        <strain evidence="13">ATCC 19364 / DSM 1382 / NCIMB 9332 / VKM B-1759</strain>
    </source>
</reference>
<keyword evidence="6 11" id="KW-0732">Signal</keyword>